<sequence length="75" mass="8205">MPNYPGMPSDFVERMQSIEVPAELSAARGLIGHLTKMVQTGQTVESDHDDPIPGLVVDLAATVVQMVEVWDKRAE</sequence>
<dbReference type="AlphaFoldDB" id="A0A1Z4ETP5"/>
<dbReference type="EMBL" id="AP018165">
    <property type="protein sequence ID" value="BAX96314.1"/>
    <property type="molecule type" value="Genomic_DNA"/>
</dbReference>
<name>A0A1Z4ETP5_9MYCO</name>
<keyword evidence="2" id="KW-1185">Reference proteome</keyword>
<evidence type="ECO:0000313" key="1">
    <source>
        <dbReference type="EMBL" id="BAX96314.1"/>
    </source>
</evidence>
<reference evidence="1 2" key="2">
    <citation type="journal article" date="2017" name="Int. J. Syst. Evol. Microbiol.">
        <title>Mycobacterium stephanolepidis sp. nov., a rapidly growing species related to Mycobacterium chelonae, isolated from marine teleost fish, Stephanolepis cirrhifer.</title>
        <authorList>
            <person name="Fukano H."/>
            <person name="Wada S."/>
            <person name="Kurata O."/>
            <person name="Katayama K."/>
            <person name="Fujiwara N."/>
            <person name="Hoshino Y."/>
        </authorList>
    </citation>
    <scope>NUCLEOTIDE SEQUENCE [LARGE SCALE GENOMIC DNA]</scope>
    <source>
        <strain evidence="1 2">NJB0901</strain>
    </source>
</reference>
<gene>
    <name evidence="1" type="ORF">MSTE_00979</name>
</gene>
<dbReference type="Proteomes" id="UP000217954">
    <property type="component" value="Chromosome"/>
</dbReference>
<evidence type="ECO:0000313" key="2">
    <source>
        <dbReference type="Proteomes" id="UP000217954"/>
    </source>
</evidence>
<protein>
    <submittedName>
        <fullName evidence="1">Uncharacterized protein</fullName>
    </submittedName>
</protein>
<accession>A0A1Z4ETP5</accession>
<proteinExistence type="predicted"/>
<organism evidence="1 2">
    <name type="scientific">[Mycobacterium] stephanolepidis</name>
    <dbReference type="NCBI Taxonomy" id="1520670"/>
    <lineage>
        <taxon>Bacteria</taxon>
        <taxon>Bacillati</taxon>
        <taxon>Actinomycetota</taxon>
        <taxon>Actinomycetes</taxon>
        <taxon>Mycobacteriales</taxon>
        <taxon>Mycobacteriaceae</taxon>
        <taxon>Mycobacteroides</taxon>
    </lineage>
</organism>
<dbReference type="RefSeq" id="WP_157997638.1">
    <property type="nucleotide sequence ID" value="NZ_AP018165.1"/>
</dbReference>
<reference evidence="2" key="1">
    <citation type="journal article" date="2017" name="Genome Announc.">
        <title>Complete Genome Sequence of Mycobacterium stephanolepidis.</title>
        <authorList>
            <person name="Fukano H."/>
            <person name="Yoshida M."/>
            <person name="Katayama Y."/>
            <person name="Omatsu T."/>
            <person name="Mizutani T."/>
            <person name="Kurata O."/>
            <person name="Wada S."/>
            <person name="Hoshino Y."/>
        </authorList>
    </citation>
    <scope>NUCLEOTIDE SEQUENCE [LARGE SCALE GENOMIC DNA]</scope>
    <source>
        <strain evidence="2">NJB0901</strain>
    </source>
</reference>
<dbReference type="KEGG" id="mste:MSTE_00979"/>